<dbReference type="AlphaFoldDB" id="A0A5J5AXN4"/>
<organism evidence="1 2">
    <name type="scientific">Nyssa sinensis</name>
    <dbReference type="NCBI Taxonomy" id="561372"/>
    <lineage>
        <taxon>Eukaryota</taxon>
        <taxon>Viridiplantae</taxon>
        <taxon>Streptophyta</taxon>
        <taxon>Embryophyta</taxon>
        <taxon>Tracheophyta</taxon>
        <taxon>Spermatophyta</taxon>
        <taxon>Magnoliopsida</taxon>
        <taxon>eudicotyledons</taxon>
        <taxon>Gunneridae</taxon>
        <taxon>Pentapetalae</taxon>
        <taxon>asterids</taxon>
        <taxon>Cornales</taxon>
        <taxon>Nyssaceae</taxon>
        <taxon>Nyssa</taxon>
    </lineage>
</organism>
<name>A0A5J5AXN4_9ASTE</name>
<reference evidence="1 2" key="1">
    <citation type="submission" date="2019-09" db="EMBL/GenBank/DDBJ databases">
        <title>A chromosome-level genome assembly of the Chinese tupelo Nyssa sinensis.</title>
        <authorList>
            <person name="Yang X."/>
            <person name="Kang M."/>
            <person name="Yang Y."/>
            <person name="Xiong H."/>
            <person name="Wang M."/>
            <person name="Zhang Z."/>
            <person name="Wang Z."/>
            <person name="Wu H."/>
            <person name="Ma T."/>
            <person name="Liu J."/>
            <person name="Xi Z."/>
        </authorList>
    </citation>
    <scope>NUCLEOTIDE SEQUENCE [LARGE SCALE GENOMIC DNA]</scope>
    <source>
        <strain evidence="1">J267</strain>
        <tissue evidence="1">Leaf</tissue>
    </source>
</reference>
<protein>
    <submittedName>
        <fullName evidence="1">Uncharacterized protein</fullName>
    </submittedName>
</protein>
<accession>A0A5J5AXN4</accession>
<sequence>MLVTAVVATGEGGGAVEVVGDGVRGSGSPVGDGGDGAVGYGVDGCCGYRFEGSAGEDGGETDDDGTGCGDVWGWVWSAMMEMTVALVVLRHDGEGRWRDLVMVEMSAVEVLDVAGGDGCWCGGDRSDGGDGAWRCDGDAGTVVGCGDGVDGFGDDGDVGCRAQQNRVIERKNRVIQE</sequence>
<evidence type="ECO:0000313" key="2">
    <source>
        <dbReference type="Proteomes" id="UP000325577"/>
    </source>
</evidence>
<dbReference type="Proteomes" id="UP000325577">
    <property type="component" value="Linkage Group LG18"/>
</dbReference>
<gene>
    <name evidence="1" type="ORF">F0562_032145</name>
</gene>
<dbReference type="EMBL" id="CM018041">
    <property type="protein sequence ID" value="KAA8534596.1"/>
    <property type="molecule type" value="Genomic_DNA"/>
</dbReference>
<proteinExistence type="predicted"/>
<keyword evidence="2" id="KW-1185">Reference proteome</keyword>
<evidence type="ECO:0000313" key="1">
    <source>
        <dbReference type="EMBL" id="KAA8534596.1"/>
    </source>
</evidence>